<feature type="region of interest" description="Disordered" evidence="1">
    <location>
        <begin position="1"/>
        <end position="26"/>
    </location>
</feature>
<keyword evidence="3" id="KW-1185">Reference proteome</keyword>
<organism evidence="2 3">
    <name type="scientific">Eumeta variegata</name>
    <name type="common">Bagworm moth</name>
    <name type="synonym">Eumeta japonica</name>
    <dbReference type="NCBI Taxonomy" id="151549"/>
    <lineage>
        <taxon>Eukaryota</taxon>
        <taxon>Metazoa</taxon>
        <taxon>Ecdysozoa</taxon>
        <taxon>Arthropoda</taxon>
        <taxon>Hexapoda</taxon>
        <taxon>Insecta</taxon>
        <taxon>Pterygota</taxon>
        <taxon>Neoptera</taxon>
        <taxon>Endopterygota</taxon>
        <taxon>Lepidoptera</taxon>
        <taxon>Glossata</taxon>
        <taxon>Ditrysia</taxon>
        <taxon>Tineoidea</taxon>
        <taxon>Psychidae</taxon>
        <taxon>Oiketicinae</taxon>
        <taxon>Eumeta</taxon>
    </lineage>
</organism>
<dbReference type="Proteomes" id="UP000299102">
    <property type="component" value="Unassembled WGS sequence"/>
</dbReference>
<gene>
    <name evidence="2" type="ORF">EVAR_28218_1</name>
</gene>
<comment type="caution">
    <text evidence="2">The sequence shown here is derived from an EMBL/GenBank/DDBJ whole genome shotgun (WGS) entry which is preliminary data.</text>
</comment>
<accession>A0A4C1VIK6</accession>
<evidence type="ECO:0000256" key="1">
    <source>
        <dbReference type="SAM" id="MobiDB-lite"/>
    </source>
</evidence>
<dbReference type="AlphaFoldDB" id="A0A4C1VIK6"/>
<dbReference type="EMBL" id="BGZK01000348">
    <property type="protein sequence ID" value="GBP38419.1"/>
    <property type="molecule type" value="Genomic_DNA"/>
</dbReference>
<protein>
    <submittedName>
        <fullName evidence="2">Uncharacterized protein</fullName>
    </submittedName>
</protein>
<sequence>MIMAITGGGVPACSPETRRHAARTSRRANGSMTFTIEYTRRKLELTSPFVMKKLLFLNANFKKLVSQTYGSTYPLLKFSENGEPLSPPPSERHDQSYPKLNDTIVQIVLTNIVKPFYQSHKLELAEIRPWDLYNRRSVAYDSPLHYTTVVPMYTKYMGTTVV</sequence>
<reference evidence="2 3" key="1">
    <citation type="journal article" date="2019" name="Commun. Biol.">
        <title>The bagworm genome reveals a unique fibroin gene that provides high tensile strength.</title>
        <authorList>
            <person name="Kono N."/>
            <person name="Nakamura H."/>
            <person name="Ohtoshi R."/>
            <person name="Tomita M."/>
            <person name="Numata K."/>
            <person name="Arakawa K."/>
        </authorList>
    </citation>
    <scope>NUCLEOTIDE SEQUENCE [LARGE SCALE GENOMIC DNA]</scope>
</reference>
<proteinExistence type="predicted"/>
<feature type="compositionally biased region" description="Gly residues" evidence="1">
    <location>
        <begin position="1"/>
        <end position="10"/>
    </location>
</feature>
<name>A0A4C1VIK6_EUMVA</name>
<evidence type="ECO:0000313" key="3">
    <source>
        <dbReference type="Proteomes" id="UP000299102"/>
    </source>
</evidence>
<evidence type="ECO:0000313" key="2">
    <source>
        <dbReference type="EMBL" id="GBP38419.1"/>
    </source>
</evidence>